<dbReference type="EMBL" id="JACIFH010000001">
    <property type="protein sequence ID" value="MBB4140270.1"/>
    <property type="molecule type" value="Genomic_DNA"/>
</dbReference>
<evidence type="ECO:0000256" key="1">
    <source>
        <dbReference type="ARBA" id="ARBA00023002"/>
    </source>
</evidence>
<dbReference type="GO" id="GO:0000166">
    <property type="term" value="F:nucleotide binding"/>
    <property type="evidence" value="ECO:0007669"/>
    <property type="project" value="InterPro"/>
</dbReference>
<dbReference type="PANTHER" id="PTHR43818:SF11">
    <property type="entry name" value="BCDNA.GH03377"/>
    <property type="match status" value="1"/>
</dbReference>
<feature type="domain" description="Gfo/Idh/MocA-like oxidoreductase N-terminal" evidence="3">
    <location>
        <begin position="4"/>
        <end position="130"/>
    </location>
</feature>
<dbReference type="AlphaFoldDB" id="A0AA40SPZ6"/>
<dbReference type="Proteomes" id="UP000549113">
    <property type="component" value="Unassembled WGS sequence"/>
</dbReference>
<keyword evidence="2" id="KW-0520">NAD</keyword>
<accession>A0AA40SPZ6</accession>
<dbReference type="InterPro" id="IPR036291">
    <property type="entry name" value="NAD(P)-bd_dom_sf"/>
</dbReference>
<evidence type="ECO:0000256" key="2">
    <source>
        <dbReference type="ARBA" id="ARBA00023027"/>
    </source>
</evidence>
<dbReference type="InterPro" id="IPR000683">
    <property type="entry name" value="Gfo/Idh/MocA-like_OxRdtase_N"/>
</dbReference>
<dbReference type="GO" id="GO:0016491">
    <property type="term" value="F:oxidoreductase activity"/>
    <property type="evidence" value="ECO:0007669"/>
    <property type="project" value="UniProtKB-KW"/>
</dbReference>
<gene>
    <name evidence="5" type="ORF">BKA10_002064</name>
</gene>
<keyword evidence="1" id="KW-0560">Oxidoreductase</keyword>
<dbReference type="Gene3D" id="3.40.50.720">
    <property type="entry name" value="NAD(P)-binding Rossmann-like Domain"/>
    <property type="match status" value="1"/>
</dbReference>
<dbReference type="RefSeq" id="WP_183499830.1">
    <property type="nucleotide sequence ID" value="NZ_BAABCO010000002.1"/>
</dbReference>
<dbReference type="Gene3D" id="3.30.360.10">
    <property type="entry name" value="Dihydrodipicolinate Reductase, domain 2"/>
    <property type="match status" value="1"/>
</dbReference>
<feature type="domain" description="GFO/IDH/MocA-like oxidoreductase" evidence="4">
    <location>
        <begin position="141"/>
        <end position="276"/>
    </location>
</feature>
<dbReference type="InterPro" id="IPR050463">
    <property type="entry name" value="Gfo/Idh/MocA_oxidrdct_glycsds"/>
</dbReference>
<name>A0AA40SPZ6_9MICO</name>
<dbReference type="InterPro" id="IPR055170">
    <property type="entry name" value="GFO_IDH_MocA-like_dom"/>
</dbReference>
<dbReference type="Pfam" id="PF22725">
    <property type="entry name" value="GFO_IDH_MocA_C3"/>
    <property type="match status" value="1"/>
</dbReference>
<evidence type="ECO:0000313" key="6">
    <source>
        <dbReference type="Proteomes" id="UP000549113"/>
    </source>
</evidence>
<dbReference type="Pfam" id="PF01408">
    <property type="entry name" value="GFO_IDH_MocA"/>
    <property type="match status" value="1"/>
</dbReference>
<keyword evidence="6" id="KW-1185">Reference proteome</keyword>
<proteinExistence type="predicted"/>
<dbReference type="SUPFAM" id="SSF55347">
    <property type="entry name" value="Glyceraldehyde-3-phosphate dehydrogenase-like, C-terminal domain"/>
    <property type="match status" value="1"/>
</dbReference>
<evidence type="ECO:0000259" key="4">
    <source>
        <dbReference type="Pfam" id="PF22725"/>
    </source>
</evidence>
<comment type="caution">
    <text evidence="5">The sequence shown here is derived from an EMBL/GenBank/DDBJ whole genome shotgun (WGS) entry which is preliminary data.</text>
</comment>
<dbReference type="SUPFAM" id="SSF51735">
    <property type="entry name" value="NAD(P)-binding Rossmann-fold domains"/>
    <property type="match status" value="1"/>
</dbReference>
<evidence type="ECO:0000313" key="5">
    <source>
        <dbReference type="EMBL" id="MBB4140270.1"/>
    </source>
</evidence>
<sequence length="380" mass="41487">MRELNVAIIGGGFMGQAHSLAYAVGPLGADLGATVRRAVLVDNDAAVAQSAAARLGWAEWATDWREVVARDDIDIIDICTPPQLHEEIALAALAAGKHVFCEKPITNISTEAERMVEAARAAGVVTQVGFNYRHTPAIAFTRRLLDEGKLGVPLQFRGTYLQETGFYNTDPNRWRARKATGGSGASGDIGSHVVDAAEYLLGDIVRVNALLRSKGAGAETGWRDDAERIDDDLIDDGGVWICQFASGAIGTFAASSYSSGRKNRLFFELDASRGAVEFDWNSREEFRVSYVDEATDHRGFRTVHTNTEHPDGWWRLAGLGTGYVEISAIQFQKFIRAIVHGDDVERPDFAHALHIQQVMDAVAESAITGEWVDVPRSERS</sequence>
<evidence type="ECO:0000259" key="3">
    <source>
        <dbReference type="Pfam" id="PF01408"/>
    </source>
</evidence>
<reference evidence="5 6" key="1">
    <citation type="submission" date="2020-08" db="EMBL/GenBank/DDBJ databases">
        <title>Sequencing the genomes of 1000 actinobacteria strains.</title>
        <authorList>
            <person name="Klenk H.-P."/>
        </authorList>
    </citation>
    <scope>NUCLEOTIDE SEQUENCE [LARGE SCALE GENOMIC DNA]</scope>
    <source>
        <strain evidence="5 6">DSM 19600</strain>
    </source>
</reference>
<organism evidence="5 6">
    <name type="scientific">Microbacterium invictum</name>
    <dbReference type="NCBI Taxonomy" id="515415"/>
    <lineage>
        <taxon>Bacteria</taxon>
        <taxon>Bacillati</taxon>
        <taxon>Actinomycetota</taxon>
        <taxon>Actinomycetes</taxon>
        <taxon>Micrococcales</taxon>
        <taxon>Microbacteriaceae</taxon>
        <taxon>Microbacterium</taxon>
    </lineage>
</organism>
<dbReference type="PANTHER" id="PTHR43818">
    <property type="entry name" value="BCDNA.GH03377"/>
    <property type="match status" value="1"/>
</dbReference>
<protein>
    <submittedName>
        <fullName evidence="5">Dehydrogenase</fullName>
    </submittedName>
</protein>